<dbReference type="NCBIfam" id="NF038402">
    <property type="entry name" value="TroA_like"/>
    <property type="match status" value="1"/>
</dbReference>
<dbReference type="Gene3D" id="3.40.50.1980">
    <property type="entry name" value="Nitrogenase molybdenum iron protein domain"/>
    <property type="match status" value="2"/>
</dbReference>
<gene>
    <name evidence="3" type="ORF">CRI94_17230</name>
</gene>
<dbReference type="OrthoDB" id="9816357at2"/>
<dbReference type="RefSeq" id="WP_098079263.1">
    <property type="nucleotide sequence ID" value="NZ_PDEQ01000014.1"/>
</dbReference>
<name>A0A2A8CU52_9BACT</name>
<evidence type="ECO:0000313" key="3">
    <source>
        <dbReference type="EMBL" id="PEN10400.1"/>
    </source>
</evidence>
<dbReference type="Proteomes" id="UP000220102">
    <property type="component" value="Unassembled WGS sequence"/>
</dbReference>
<dbReference type="AlphaFoldDB" id="A0A2A8CU52"/>
<dbReference type="PANTHER" id="PTHR30535:SF35">
    <property type="entry name" value="PERIPLASMIC BINDING PROTEIN"/>
    <property type="match status" value="1"/>
</dbReference>
<evidence type="ECO:0000256" key="1">
    <source>
        <dbReference type="ARBA" id="ARBA00022729"/>
    </source>
</evidence>
<dbReference type="InterPro" id="IPR050902">
    <property type="entry name" value="ABC_Transporter_SBP"/>
</dbReference>
<evidence type="ECO:0000259" key="2">
    <source>
        <dbReference type="PROSITE" id="PS50983"/>
    </source>
</evidence>
<dbReference type="Pfam" id="PF01497">
    <property type="entry name" value="Peripla_BP_2"/>
    <property type="match status" value="1"/>
</dbReference>
<evidence type="ECO:0000313" key="4">
    <source>
        <dbReference type="Proteomes" id="UP000220102"/>
    </source>
</evidence>
<dbReference type="PANTHER" id="PTHR30535">
    <property type="entry name" value="VITAMIN B12-BINDING PROTEIN"/>
    <property type="match status" value="1"/>
</dbReference>
<organism evidence="3 4">
    <name type="scientific">Longibacter salinarum</name>
    <dbReference type="NCBI Taxonomy" id="1850348"/>
    <lineage>
        <taxon>Bacteria</taxon>
        <taxon>Pseudomonadati</taxon>
        <taxon>Rhodothermota</taxon>
        <taxon>Rhodothermia</taxon>
        <taxon>Rhodothermales</taxon>
        <taxon>Salisaetaceae</taxon>
        <taxon>Longibacter</taxon>
    </lineage>
</organism>
<accession>A0A2A8CU52</accession>
<sequence>MLAAFFSETDQAGRRIRLPDRPKRIVSLVPSITELLYDLKLGERVAGITRFCERPGHWRDEKVIVGGTKNVKQDTIAELEPDLVLANLEENEQEDVEAINAPVYVTDIETIPDAVDMIRTVGQLTDTVEAAQVMADTIAERFASLQPPATIRAAYLIWCEPYMSVGHDTFIHDVMTRAGFENVFAEATRYPEVSISEIAEANPDVVLCSSEPFPFHQKERFTQDIREAIPDTPVEIVDGQLFSWYGSRLLDAPDYLRDLIRRLDEKISV</sequence>
<protein>
    <submittedName>
        <fullName evidence="3">Cobalamin-binding protein</fullName>
    </submittedName>
</protein>
<dbReference type="InterPro" id="IPR002491">
    <property type="entry name" value="ABC_transptr_periplasmic_BD"/>
</dbReference>
<comment type="caution">
    <text evidence="3">The sequence shown here is derived from an EMBL/GenBank/DDBJ whole genome shotgun (WGS) entry which is preliminary data.</text>
</comment>
<keyword evidence="1" id="KW-0732">Signal</keyword>
<dbReference type="InterPro" id="IPR054828">
    <property type="entry name" value="Vit_B12_bind_prot"/>
</dbReference>
<keyword evidence="4" id="KW-1185">Reference proteome</keyword>
<dbReference type="EMBL" id="PDEQ01000014">
    <property type="protein sequence ID" value="PEN10400.1"/>
    <property type="molecule type" value="Genomic_DNA"/>
</dbReference>
<dbReference type="PROSITE" id="PS50983">
    <property type="entry name" value="FE_B12_PBP"/>
    <property type="match status" value="1"/>
</dbReference>
<dbReference type="SUPFAM" id="SSF53807">
    <property type="entry name" value="Helical backbone' metal receptor"/>
    <property type="match status" value="1"/>
</dbReference>
<proteinExistence type="predicted"/>
<reference evidence="3 4" key="1">
    <citation type="submission" date="2017-10" db="EMBL/GenBank/DDBJ databases">
        <title>Draft genome of Longibacter Salinarum.</title>
        <authorList>
            <person name="Goh K.M."/>
            <person name="Shamsir M.S."/>
            <person name="Lim S.W."/>
        </authorList>
    </citation>
    <scope>NUCLEOTIDE SEQUENCE [LARGE SCALE GENOMIC DNA]</scope>
    <source>
        <strain evidence="3 4">KCTC 52045</strain>
    </source>
</reference>
<feature type="domain" description="Fe/B12 periplasmic-binding" evidence="2">
    <location>
        <begin position="24"/>
        <end position="267"/>
    </location>
</feature>